<keyword evidence="1" id="KW-0167">Capsid protein</keyword>
<dbReference type="Proteomes" id="UP000214688">
    <property type="component" value="Chromosome"/>
</dbReference>
<dbReference type="KEGG" id="tab:CIG75_19310"/>
<proteinExistence type="predicted"/>
<accession>A0A223D5Z6</accession>
<protein>
    <submittedName>
        <fullName evidence="1">Spore coat protein GerQ</fullName>
    </submittedName>
</protein>
<dbReference type="EMBL" id="CP022657">
    <property type="protein sequence ID" value="ASS76883.1"/>
    <property type="molecule type" value="Genomic_DNA"/>
</dbReference>
<sequence length="174" mass="19869">MVLYYNCCDDDFRQPQNPFGFQPKTGIPFMQPATMPMYQPGAQVTQPGMMQPPMMQPGGTPVVVQPDQGIQEESYIENILRFNRGKVGTFYYTVEGSKEWNSVVFRGRVETAGRDHIILSDPKTGKRFLLLMINLSWVEFDEPINYPEVPVPPQIKKVLTTGEMRAYPSAREEE</sequence>
<dbReference type="AlphaFoldDB" id="A0A223D5Z6"/>
<reference evidence="1 2" key="1">
    <citation type="journal article" date="2015" name="Int. J. Syst. Evol. Microbiol.">
        <title>Tumebacillus algifaecis sp. nov., isolated from decomposing algal scum.</title>
        <authorList>
            <person name="Wu Y.F."/>
            <person name="Zhang B."/>
            <person name="Xing P."/>
            <person name="Wu Q.L."/>
            <person name="Liu S.J."/>
        </authorList>
    </citation>
    <scope>NUCLEOTIDE SEQUENCE [LARGE SCALE GENOMIC DNA]</scope>
    <source>
        <strain evidence="1 2">THMBR28</strain>
    </source>
</reference>
<organism evidence="1 2">
    <name type="scientific">Tumebacillus algifaecis</name>
    <dbReference type="NCBI Taxonomy" id="1214604"/>
    <lineage>
        <taxon>Bacteria</taxon>
        <taxon>Bacillati</taxon>
        <taxon>Bacillota</taxon>
        <taxon>Bacilli</taxon>
        <taxon>Bacillales</taxon>
        <taxon>Alicyclobacillaceae</taxon>
        <taxon>Tumebacillus</taxon>
    </lineage>
</organism>
<dbReference type="Pfam" id="PF09671">
    <property type="entry name" value="Spore_GerQ"/>
    <property type="match status" value="1"/>
</dbReference>
<evidence type="ECO:0000313" key="1">
    <source>
        <dbReference type="EMBL" id="ASS76883.1"/>
    </source>
</evidence>
<keyword evidence="1" id="KW-0946">Virion</keyword>
<gene>
    <name evidence="1" type="primary">gerQ</name>
    <name evidence="1" type="ORF">CIG75_19310</name>
</gene>
<name>A0A223D5Z6_9BACL</name>
<keyword evidence="2" id="KW-1185">Reference proteome</keyword>
<dbReference type="InterPro" id="IPR014099">
    <property type="entry name" value="Spore_coat_GerQ"/>
</dbReference>
<evidence type="ECO:0000313" key="2">
    <source>
        <dbReference type="Proteomes" id="UP000214688"/>
    </source>
</evidence>
<dbReference type="OrthoDB" id="1643178at2"/>
<dbReference type="NCBIfam" id="TIGR02728">
    <property type="entry name" value="spore_gerQ"/>
    <property type="match status" value="1"/>
</dbReference>